<sequence>MSNNLIFRGVAKDNTTGNVKLLNRDFASTCKTSSRLPVTLWTQLHLRGFIAIPGHLQLGKCETWSSSFKERVMVRTLWRKLD</sequence>
<protein>
    <submittedName>
        <fullName evidence="1">Uncharacterized protein</fullName>
    </submittedName>
</protein>
<dbReference type="Proteomes" id="UP000828390">
    <property type="component" value="Unassembled WGS sequence"/>
</dbReference>
<name>A0A9D4NAL3_DREPO</name>
<dbReference type="EMBL" id="JAIWYP010000001">
    <property type="protein sequence ID" value="KAH3890816.1"/>
    <property type="molecule type" value="Genomic_DNA"/>
</dbReference>
<evidence type="ECO:0000313" key="2">
    <source>
        <dbReference type="Proteomes" id="UP000828390"/>
    </source>
</evidence>
<evidence type="ECO:0000313" key="1">
    <source>
        <dbReference type="EMBL" id="KAH3890816.1"/>
    </source>
</evidence>
<proteinExistence type="predicted"/>
<accession>A0A9D4NAL3</accession>
<gene>
    <name evidence="1" type="ORF">DPMN_014905</name>
</gene>
<keyword evidence="2" id="KW-1185">Reference proteome</keyword>
<reference evidence="1" key="1">
    <citation type="journal article" date="2019" name="bioRxiv">
        <title>The Genome of the Zebra Mussel, Dreissena polymorpha: A Resource for Invasive Species Research.</title>
        <authorList>
            <person name="McCartney M.A."/>
            <person name="Auch B."/>
            <person name="Kono T."/>
            <person name="Mallez S."/>
            <person name="Zhang Y."/>
            <person name="Obille A."/>
            <person name="Becker A."/>
            <person name="Abrahante J.E."/>
            <person name="Garbe J."/>
            <person name="Badalamenti J.P."/>
            <person name="Herman A."/>
            <person name="Mangelson H."/>
            <person name="Liachko I."/>
            <person name="Sullivan S."/>
            <person name="Sone E.D."/>
            <person name="Koren S."/>
            <person name="Silverstein K.A.T."/>
            <person name="Beckman K.B."/>
            <person name="Gohl D.M."/>
        </authorList>
    </citation>
    <scope>NUCLEOTIDE SEQUENCE</scope>
    <source>
        <strain evidence="1">Duluth1</strain>
        <tissue evidence="1">Whole animal</tissue>
    </source>
</reference>
<comment type="caution">
    <text evidence="1">The sequence shown here is derived from an EMBL/GenBank/DDBJ whole genome shotgun (WGS) entry which is preliminary data.</text>
</comment>
<dbReference type="AlphaFoldDB" id="A0A9D4NAL3"/>
<organism evidence="1 2">
    <name type="scientific">Dreissena polymorpha</name>
    <name type="common">Zebra mussel</name>
    <name type="synonym">Mytilus polymorpha</name>
    <dbReference type="NCBI Taxonomy" id="45954"/>
    <lineage>
        <taxon>Eukaryota</taxon>
        <taxon>Metazoa</taxon>
        <taxon>Spiralia</taxon>
        <taxon>Lophotrochozoa</taxon>
        <taxon>Mollusca</taxon>
        <taxon>Bivalvia</taxon>
        <taxon>Autobranchia</taxon>
        <taxon>Heteroconchia</taxon>
        <taxon>Euheterodonta</taxon>
        <taxon>Imparidentia</taxon>
        <taxon>Neoheterodontei</taxon>
        <taxon>Myida</taxon>
        <taxon>Dreissenoidea</taxon>
        <taxon>Dreissenidae</taxon>
        <taxon>Dreissena</taxon>
    </lineage>
</organism>
<reference evidence="1" key="2">
    <citation type="submission" date="2020-11" db="EMBL/GenBank/DDBJ databases">
        <authorList>
            <person name="McCartney M.A."/>
            <person name="Auch B."/>
            <person name="Kono T."/>
            <person name="Mallez S."/>
            <person name="Becker A."/>
            <person name="Gohl D.M."/>
            <person name="Silverstein K.A.T."/>
            <person name="Koren S."/>
            <person name="Bechman K.B."/>
            <person name="Herman A."/>
            <person name="Abrahante J.E."/>
            <person name="Garbe J."/>
        </authorList>
    </citation>
    <scope>NUCLEOTIDE SEQUENCE</scope>
    <source>
        <strain evidence="1">Duluth1</strain>
        <tissue evidence="1">Whole animal</tissue>
    </source>
</reference>